<keyword evidence="3" id="KW-1185">Reference proteome</keyword>
<dbReference type="PIRSF" id="PIRSF005962">
    <property type="entry name" value="Pept_M20D_amidohydro"/>
    <property type="match status" value="1"/>
</dbReference>
<dbReference type="Gene3D" id="3.30.70.360">
    <property type="match status" value="1"/>
</dbReference>
<feature type="domain" description="Peptidase M20 dimerisation" evidence="1">
    <location>
        <begin position="200"/>
        <end position="296"/>
    </location>
</feature>
<organism evidence="2 3">
    <name type="scientific">Sinomonas terricola</name>
    <dbReference type="NCBI Taxonomy" id="3110330"/>
    <lineage>
        <taxon>Bacteria</taxon>
        <taxon>Bacillati</taxon>
        <taxon>Actinomycetota</taxon>
        <taxon>Actinomycetes</taxon>
        <taxon>Micrococcales</taxon>
        <taxon>Micrococcaceae</taxon>
        <taxon>Sinomonas</taxon>
    </lineage>
</organism>
<comment type="caution">
    <text evidence="2">The sequence shown here is derived from an EMBL/GenBank/DDBJ whole genome shotgun (WGS) entry which is preliminary data.</text>
</comment>
<evidence type="ECO:0000313" key="3">
    <source>
        <dbReference type="Proteomes" id="UP001304769"/>
    </source>
</evidence>
<proteinExistence type="predicted"/>
<gene>
    <name evidence="2" type="ORF">SPF06_02260</name>
</gene>
<protein>
    <submittedName>
        <fullName evidence="2">Amidohydrolase</fullName>
    </submittedName>
</protein>
<reference evidence="2 3" key="1">
    <citation type="submission" date="2023-12" db="EMBL/GenBank/DDBJ databases">
        <title>Sinomonas terricola sp. nov, isolated from litchi orchard soil in Guangdong, PR China.</title>
        <authorList>
            <person name="Jiaxin W."/>
            <person name="Yang Z."/>
            <person name="Honghui Z."/>
        </authorList>
    </citation>
    <scope>NUCLEOTIDE SEQUENCE [LARGE SCALE GENOMIC DNA]</scope>
    <source>
        <strain evidence="2 3">JGH33</strain>
    </source>
</reference>
<dbReference type="Proteomes" id="UP001304769">
    <property type="component" value="Unassembled WGS sequence"/>
</dbReference>
<dbReference type="InterPro" id="IPR002933">
    <property type="entry name" value="Peptidase_M20"/>
</dbReference>
<dbReference type="Pfam" id="PF07687">
    <property type="entry name" value="M20_dimer"/>
    <property type="match status" value="1"/>
</dbReference>
<dbReference type="NCBIfam" id="TIGR01891">
    <property type="entry name" value="amidohydrolases"/>
    <property type="match status" value="1"/>
</dbReference>
<evidence type="ECO:0000259" key="1">
    <source>
        <dbReference type="Pfam" id="PF07687"/>
    </source>
</evidence>
<dbReference type="InterPro" id="IPR011650">
    <property type="entry name" value="Peptidase_M20_dimer"/>
</dbReference>
<evidence type="ECO:0000313" key="2">
    <source>
        <dbReference type="EMBL" id="MEA5453537.1"/>
    </source>
</evidence>
<dbReference type="InterPro" id="IPR036264">
    <property type="entry name" value="Bact_exopeptidase_dim_dom"/>
</dbReference>
<name>A0ABU5T1W2_9MICC</name>
<dbReference type="InterPro" id="IPR017439">
    <property type="entry name" value="Amidohydrolase"/>
</dbReference>
<dbReference type="SUPFAM" id="SSF53187">
    <property type="entry name" value="Zn-dependent exopeptidases"/>
    <property type="match status" value="1"/>
</dbReference>
<dbReference type="SUPFAM" id="SSF55031">
    <property type="entry name" value="Bacterial exopeptidase dimerisation domain"/>
    <property type="match status" value="1"/>
</dbReference>
<accession>A0ABU5T1W2</accession>
<dbReference type="PANTHER" id="PTHR11014">
    <property type="entry name" value="PEPTIDASE M20 FAMILY MEMBER"/>
    <property type="match status" value="1"/>
</dbReference>
<dbReference type="PANTHER" id="PTHR11014:SF63">
    <property type="entry name" value="METALLOPEPTIDASE, PUTATIVE (AFU_ORTHOLOGUE AFUA_6G09600)-RELATED"/>
    <property type="match status" value="1"/>
</dbReference>
<dbReference type="EMBL" id="JAYGGQ010000001">
    <property type="protein sequence ID" value="MEA5453537.1"/>
    <property type="molecule type" value="Genomic_DNA"/>
</dbReference>
<dbReference type="RefSeq" id="WP_323277291.1">
    <property type="nucleotide sequence ID" value="NZ_JAYGGQ010000001.1"/>
</dbReference>
<dbReference type="Gene3D" id="3.40.630.10">
    <property type="entry name" value="Zn peptidases"/>
    <property type="match status" value="1"/>
</dbReference>
<dbReference type="Pfam" id="PF01546">
    <property type="entry name" value="Peptidase_M20"/>
    <property type="match status" value="1"/>
</dbReference>
<sequence>MSDVRTTTVPPFAPAGPSALAAEADHALVALEAKLVAVRRDVHAHPEVGFDVSRTASLMADELRDVGLSVRTGVGGAGVIADLDGTGPGPRLLVRAELDALPVREASGLAFAATGPTAHLCGHDVHLAAALGVATALAGLRHAVPGGVRFCLQPAEELLAGAGPMLADGVLDGIDGALGAHVLSGVPYGTVAINPGVVLSGADFFRATVSGGAGHAGTPGQFADAILAAAHITTALHAVVARETSPGELLVIGIGAVHGGDAANAAPEDVALLGNVRWLEAATAERATRRVEEVCAGVASALGCRAEIAWTGHAPVLANDPDLAAVAQRAILSDKLAEVAKLAPLTASDDFAEFSGRVPGLFLGIGCGGPGSAPHHHPRFEVDERAVLLAARVLCRALLSILTGWPAVTLSGWPAGASAGHPREPAKSR</sequence>